<dbReference type="EMBL" id="JAUKTR010000006">
    <property type="protein sequence ID" value="MDO1560485.1"/>
    <property type="molecule type" value="Genomic_DNA"/>
</dbReference>
<dbReference type="Gene3D" id="3.30.1330.30">
    <property type="match status" value="1"/>
</dbReference>
<dbReference type="InterPro" id="IPR029026">
    <property type="entry name" value="tRNA_m1G_MTases_N"/>
</dbReference>
<dbReference type="Pfam" id="PF08032">
    <property type="entry name" value="SpoU_sub_bind"/>
    <property type="match status" value="1"/>
</dbReference>
<dbReference type="Proteomes" id="UP001169063">
    <property type="component" value="Unassembled WGS sequence"/>
</dbReference>
<dbReference type="CDD" id="cd18103">
    <property type="entry name" value="SpoU-like_RlmB"/>
    <property type="match status" value="1"/>
</dbReference>
<dbReference type="InterPro" id="IPR013123">
    <property type="entry name" value="SpoU_subst-bd"/>
</dbReference>
<dbReference type="InterPro" id="IPR001537">
    <property type="entry name" value="SpoU_MeTrfase"/>
</dbReference>
<dbReference type="NCBIfam" id="TIGR00186">
    <property type="entry name" value="rRNA_methyl_3"/>
    <property type="match status" value="1"/>
</dbReference>
<evidence type="ECO:0000313" key="6">
    <source>
        <dbReference type="Proteomes" id="UP001169063"/>
    </source>
</evidence>
<feature type="region of interest" description="Disordered" evidence="3">
    <location>
        <begin position="1"/>
        <end position="61"/>
    </location>
</feature>
<keyword evidence="2" id="KW-0808">Transferase</keyword>
<evidence type="ECO:0000256" key="3">
    <source>
        <dbReference type="SAM" id="MobiDB-lite"/>
    </source>
</evidence>
<dbReference type="SUPFAM" id="SSF55315">
    <property type="entry name" value="L30e-like"/>
    <property type="match status" value="1"/>
</dbReference>
<keyword evidence="1" id="KW-0489">Methyltransferase</keyword>
<dbReference type="PANTHER" id="PTHR46429:SF1">
    <property type="entry name" value="23S RRNA (GUANOSINE-2'-O-)-METHYLTRANSFERASE RLMB"/>
    <property type="match status" value="1"/>
</dbReference>
<reference evidence="5" key="1">
    <citation type="submission" date="2023-07" db="EMBL/GenBank/DDBJ databases">
        <title>Brevundimonas soil sp. nov., isolated from the soil of chemical plant.</title>
        <authorList>
            <person name="Wu N."/>
        </authorList>
    </citation>
    <scope>NUCLEOTIDE SEQUENCE</scope>
    <source>
        <strain evidence="5">XZ-24</strain>
    </source>
</reference>
<proteinExistence type="predicted"/>
<dbReference type="InterPro" id="IPR004441">
    <property type="entry name" value="rRNA_MeTrfase_TrmH"/>
</dbReference>
<dbReference type="Pfam" id="PF00588">
    <property type="entry name" value="SpoU_methylase"/>
    <property type="match status" value="1"/>
</dbReference>
<name>A0ABT8SPH7_9CAUL</name>
<keyword evidence="6" id="KW-1185">Reference proteome</keyword>
<dbReference type="RefSeq" id="WP_302110916.1">
    <property type="nucleotide sequence ID" value="NZ_JAUKTR010000006.1"/>
</dbReference>
<dbReference type="InterPro" id="IPR029064">
    <property type="entry name" value="Ribosomal_eL30-like_sf"/>
</dbReference>
<dbReference type="SUPFAM" id="SSF75217">
    <property type="entry name" value="alpha/beta knot"/>
    <property type="match status" value="1"/>
</dbReference>
<dbReference type="SMART" id="SM00967">
    <property type="entry name" value="SpoU_sub_bind"/>
    <property type="match status" value="1"/>
</dbReference>
<evidence type="ECO:0000313" key="5">
    <source>
        <dbReference type="EMBL" id="MDO1560485.1"/>
    </source>
</evidence>
<evidence type="ECO:0000256" key="1">
    <source>
        <dbReference type="ARBA" id="ARBA00022603"/>
    </source>
</evidence>
<comment type="caution">
    <text evidence="5">The sequence shown here is derived from an EMBL/GenBank/DDBJ whole genome shotgun (WGS) entry which is preliminary data.</text>
</comment>
<sequence>MSSHRERNDRKSKKAQGLAHSAAKPRKGGWSPTPTQGKPTGKAVGESRRERPAVKGGGDHDNWVWGRHPVLAALDNPARQGTFRLVLSPEREGEIDRARLRPGVRVEAMDPAALARLLPQGAVHQGMALKAPPIEPISLAAMAEGGSGVILMLDQVTDPHNVGAIFRSAAAFGARGVIVQDRHAPLLNGTVAKASVGAVDALPHARVTNLSRALETLAEMGWRAVGLSGEGDRTLDQVLDGRPTVLVLGSEGDGIRRLVAEHCDELARIAMPGGFESLNVSNAAAIALYEASRPR</sequence>
<gene>
    <name evidence="5" type="primary">rlmB</name>
    <name evidence="5" type="ORF">Q0812_13710</name>
</gene>
<evidence type="ECO:0000256" key="2">
    <source>
        <dbReference type="ARBA" id="ARBA00022679"/>
    </source>
</evidence>
<dbReference type="PANTHER" id="PTHR46429">
    <property type="entry name" value="23S RRNA (GUANOSINE-2'-O-)-METHYLTRANSFERASE RLMB"/>
    <property type="match status" value="1"/>
</dbReference>
<feature type="compositionally biased region" description="Basic and acidic residues" evidence="3">
    <location>
        <begin position="45"/>
        <end position="61"/>
    </location>
</feature>
<dbReference type="InterPro" id="IPR029028">
    <property type="entry name" value="Alpha/beta_knot_MTases"/>
</dbReference>
<accession>A0ABT8SPH7</accession>
<dbReference type="Gene3D" id="3.40.1280.10">
    <property type="match status" value="1"/>
</dbReference>
<organism evidence="5 6">
    <name type="scientific">Peiella sedimenti</name>
    <dbReference type="NCBI Taxonomy" id="3061083"/>
    <lineage>
        <taxon>Bacteria</taxon>
        <taxon>Pseudomonadati</taxon>
        <taxon>Pseudomonadota</taxon>
        <taxon>Alphaproteobacteria</taxon>
        <taxon>Caulobacterales</taxon>
        <taxon>Caulobacteraceae</taxon>
        <taxon>Peiella</taxon>
    </lineage>
</organism>
<feature type="domain" description="RNA 2-O ribose methyltransferase substrate binding" evidence="4">
    <location>
        <begin position="63"/>
        <end position="137"/>
    </location>
</feature>
<protein>
    <submittedName>
        <fullName evidence="5">23S rRNA (Guanosine(2251)-2'-O)-methyltransferase RlmB</fullName>
    </submittedName>
</protein>
<evidence type="ECO:0000259" key="4">
    <source>
        <dbReference type="SMART" id="SM00967"/>
    </source>
</evidence>